<dbReference type="Pfam" id="PF00027">
    <property type="entry name" value="cNMP_binding"/>
    <property type="match status" value="1"/>
</dbReference>
<dbReference type="AlphaFoldDB" id="A0A3E0UED3"/>
<dbReference type="Pfam" id="PF13545">
    <property type="entry name" value="HTH_Crp_2"/>
    <property type="match status" value="1"/>
</dbReference>
<dbReference type="SMART" id="SM00419">
    <property type="entry name" value="HTH_CRP"/>
    <property type="match status" value="1"/>
</dbReference>
<feature type="domain" description="HTH crp-type" evidence="5">
    <location>
        <begin position="148"/>
        <end position="215"/>
    </location>
</feature>
<dbReference type="InterPro" id="IPR018490">
    <property type="entry name" value="cNMP-bd_dom_sf"/>
</dbReference>
<proteinExistence type="predicted"/>
<dbReference type="SUPFAM" id="SSF51206">
    <property type="entry name" value="cAMP-binding domain-like"/>
    <property type="match status" value="1"/>
</dbReference>
<dbReference type="CDD" id="cd00038">
    <property type="entry name" value="CAP_ED"/>
    <property type="match status" value="1"/>
</dbReference>
<dbReference type="Proteomes" id="UP000256999">
    <property type="component" value="Unassembled WGS sequence"/>
</dbReference>
<dbReference type="Gene3D" id="2.60.120.10">
    <property type="entry name" value="Jelly Rolls"/>
    <property type="match status" value="1"/>
</dbReference>
<dbReference type="GO" id="GO:0005829">
    <property type="term" value="C:cytosol"/>
    <property type="evidence" value="ECO:0007669"/>
    <property type="project" value="TreeGrafter"/>
</dbReference>
<dbReference type="InterPro" id="IPR036390">
    <property type="entry name" value="WH_DNA-bd_sf"/>
</dbReference>
<dbReference type="InterPro" id="IPR014710">
    <property type="entry name" value="RmlC-like_jellyroll"/>
</dbReference>
<gene>
    <name evidence="6" type="ORF">DXX92_08265</name>
</gene>
<dbReference type="GO" id="GO:0003700">
    <property type="term" value="F:DNA-binding transcription factor activity"/>
    <property type="evidence" value="ECO:0007669"/>
    <property type="project" value="TreeGrafter"/>
</dbReference>
<dbReference type="RefSeq" id="WP_116000022.1">
    <property type="nucleotide sequence ID" value="NZ_QUOV01000001.1"/>
</dbReference>
<dbReference type="PANTHER" id="PTHR24567">
    <property type="entry name" value="CRP FAMILY TRANSCRIPTIONAL REGULATORY PROTEIN"/>
    <property type="match status" value="1"/>
</dbReference>
<evidence type="ECO:0000313" key="6">
    <source>
        <dbReference type="EMBL" id="REL35348.1"/>
    </source>
</evidence>
<name>A0A3E0UED3_9GAMM</name>
<dbReference type="PROSITE" id="PS50042">
    <property type="entry name" value="CNMP_BINDING_3"/>
    <property type="match status" value="1"/>
</dbReference>
<evidence type="ECO:0000256" key="3">
    <source>
        <dbReference type="ARBA" id="ARBA00023163"/>
    </source>
</evidence>
<dbReference type="Gene3D" id="1.10.10.10">
    <property type="entry name" value="Winged helix-like DNA-binding domain superfamily/Winged helix DNA-binding domain"/>
    <property type="match status" value="1"/>
</dbReference>
<dbReference type="SMART" id="SM00100">
    <property type="entry name" value="cNMP"/>
    <property type="match status" value="1"/>
</dbReference>
<keyword evidence="3" id="KW-0804">Transcription</keyword>
<keyword evidence="1" id="KW-0805">Transcription regulation</keyword>
<dbReference type="PROSITE" id="PS51063">
    <property type="entry name" value="HTH_CRP_2"/>
    <property type="match status" value="1"/>
</dbReference>
<comment type="caution">
    <text evidence="6">The sequence shown here is derived from an EMBL/GenBank/DDBJ whole genome shotgun (WGS) entry which is preliminary data.</text>
</comment>
<dbReference type="EMBL" id="QUOV01000001">
    <property type="protein sequence ID" value="REL35348.1"/>
    <property type="molecule type" value="Genomic_DNA"/>
</dbReference>
<organism evidence="6 7">
    <name type="scientific">Thalassotalea euphylliae</name>
    <dbReference type="NCBI Taxonomy" id="1655234"/>
    <lineage>
        <taxon>Bacteria</taxon>
        <taxon>Pseudomonadati</taxon>
        <taxon>Pseudomonadota</taxon>
        <taxon>Gammaproteobacteria</taxon>
        <taxon>Alteromonadales</taxon>
        <taxon>Colwelliaceae</taxon>
        <taxon>Thalassotalea</taxon>
    </lineage>
</organism>
<evidence type="ECO:0000313" key="7">
    <source>
        <dbReference type="Proteomes" id="UP000256999"/>
    </source>
</evidence>
<evidence type="ECO:0000256" key="1">
    <source>
        <dbReference type="ARBA" id="ARBA00023015"/>
    </source>
</evidence>
<dbReference type="PANTHER" id="PTHR24567:SF26">
    <property type="entry name" value="REGULATORY PROTEIN YEIL"/>
    <property type="match status" value="1"/>
</dbReference>
<dbReference type="OrthoDB" id="61906at2"/>
<evidence type="ECO:0000259" key="5">
    <source>
        <dbReference type="PROSITE" id="PS51063"/>
    </source>
</evidence>
<dbReference type="InterPro" id="IPR050397">
    <property type="entry name" value="Env_Response_Regulators"/>
</dbReference>
<dbReference type="InterPro" id="IPR012318">
    <property type="entry name" value="HTH_CRP"/>
</dbReference>
<feature type="domain" description="Cyclic nucleotide-binding" evidence="4">
    <location>
        <begin position="14"/>
        <end position="134"/>
    </location>
</feature>
<keyword evidence="2" id="KW-0238">DNA-binding</keyword>
<evidence type="ECO:0000259" key="4">
    <source>
        <dbReference type="PROSITE" id="PS50042"/>
    </source>
</evidence>
<dbReference type="SUPFAM" id="SSF46785">
    <property type="entry name" value="Winged helix' DNA-binding domain"/>
    <property type="match status" value="1"/>
</dbReference>
<dbReference type="GO" id="GO:0003677">
    <property type="term" value="F:DNA binding"/>
    <property type="evidence" value="ECO:0007669"/>
    <property type="project" value="UniProtKB-KW"/>
</dbReference>
<evidence type="ECO:0000256" key="2">
    <source>
        <dbReference type="ARBA" id="ARBA00023125"/>
    </source>
</evidence>
<reference evidence="6 7" key="1">
    <citation type="submission" date="2018-08" db="EMBL/GenBank/DDBJ databases">
        <title>Thalassotalea euphylliae genome.</title>
        <authorList>
            <person name="Summers S."/>
            <person name="Rice S.A."/>
            <person name="Freckelton M.L."/>
            <person name="Nedved B.T."/>
            <person name="Hadfield M.G."/>
        </authorList>
    </citation>
    <scope>NUCLEOTIDE SEQUENCE [LARGE SCALE GENOMIC DNA]</scope>
    <source>
        <strain evidence="6 7">H2</strain>
    </source>
</reference>
<dbReference type="InterPro" id="IPR036388">
    <property type="entry name" value="WH-like_DNA-bd_sf"/>
</dbReference>
<accession>A0A3E0UED3</accession>
<dbReference type="InterPro" id="IPR000595">
    <property type="entry name" value="cNMP-bd_dom"/>
</dbReference>
<protein>
    <submittedName>
        <fullName evidence="6">Crp/Fnr family transcriptional regulator</fullName>
    </submittedName>
</protein>
<sequence>MNLKARNRPDVQLMMGSLPERTLSQLASVQLRQCFSDGEVIHQRGESGDGLSIILSGAVKMGNYGRDGRYFLSKLLFPGESFGEFVVFANLPRTHTAEAVGETELGYISVEKLNKVLLQFPNIAYDLLVSLSTRLHQSLEAIDDLKRLPLAARLAKLLLIMASETNNTNAVAISQEQIAAQLGVSRISVSKSLKQLTELGFVQPGYQTIHILNAKNLAKWLEKQSQTLSLS</sequence>